<dbReference type="AlphaFoldDB" id="A0A8J6MV36"/>
<gene>
    <name evidence="11" type="ORF">H8E19_00900</name>
</gene>
<evidence type="ECO:0000256" key="1">
    <source>
        <dbReference type="ARBA" id="ARBA00004651"/>
    </source>
</evidence>
<keyword evidence="3" id="KW-1003">Cell membrane</keyword>
<dbReference type="GO" id="GO:0008381">
    <property type="term" value="F:mechanosensitive monoatomic ion channel activity"/>
    <property type="evidence" value="ECO:0007669"/>
    <property type="project" value="InterPro"/>
</dbReference>
<dbReference type="PANTHER" id="PTHR30221">
    <property type="entry name" value="SMALL-CONDUCTANCE MECHANOSENSITIVE CHANNEL"/>
    <property type="match status" value="1"/>
</dbReference>
<dbReference type="InterPro" id="IPR023408">
    <property type="entry name" value="MscS_beta-dom_sf"/>
</dbReference>
<evidence type="ECO:0000256" key="8">
    <source>
        <dbReference type="SAM" id="SignalP"/>
    </source>
</evidence>
<dbReference type="InterPro" id="IPR011066">
    <property type="entry name" value="MscS_channel_C_sf"/>
</dbReference>
<keyword evidence="4 7" id="KW-0812">Transmembrane</keyword>
<dbReference type="InterPro" id="IPR006685">
    <property type="entry name" value="MscS_channel_2nd"/>
</dbReference>
<evidence type="ECO:0000256" key="5">
    <source>
        <dbReference type="ARBA" id="ARBA00022989"/>
    </source>
</evidence>
<dbReference type="PANTHER" id="PTHR30221:SF1">
    <property type="entry name" value="SMALL-CONDUCTANCE MECHANOSENSITIVE CHANNEL"/>
    <property type="match status" value="1"/>
</dbReference>
<evidence type="ECO:0000259" key="10">
    <source>
        <dbReference type="Pfam" id="PF21082"/>
    </source>
</evidence>
<protein>
    <submittedName>
        <fullName evidence="11">Mechanosensitive ion channel family protein</fullName>
    </submittedName>
</protein>
<dbReference type="Pfam" id="PF21082">
    <property type="entry name" value="MS_channel_3rd"/>
    <property type="match status" value="1"/>
</dbReference>
<proteinExistence type="inferred from homology"/>
<dbReference type="Gene3D" id="1.10.287.1260">
    <property type="match status" value="1"/>
</dbReference>
<dbReference type="InterPro" id="IPR010920">
    <property type="entry name" value="LSM_dom_sf"/>
</dbReference>
<feature type="transmembrane region" description="Helical" evidence="7">
    <location>
        <begin position="304"/>
        <end position="325"/>
    </location>
</feature>
<comment type="similarity">
    <text evidence="2">Belongs to the MscS (TC 1.A.23) family.</text>
</comment>
<comment type="caution">
    <text evidence="11">The sequence shown here is derived from an EMBL/GenBank/DDBJ whole genome shotgun (WGS) entry which is preliminary data.</text>
</comment>
<keyword evidence="6 7" id="KW-0472">Membrane</keyword>
<reference evidence="11 12" key="1">
    <citation type="submission" date="2020-08" db="EMBL/GenBank/DDBJ databases">
        <title>Bridging the membrane lipid divide: bacteria of the FCB group superphylum have the potential to synthesize archaeal ether lipids.</title>
        <authorList>
            <person name="Villanueva L."/>
            <person name="Von Meijenfeldt F.A.B."/>
            <person name="Westbye A.B."/>
            <person name="Yadav S."/>
            <person name="Hopmans E.C."/>
            <person name="Dutilh B.E."/>
            <person name="Sinninghe Damste J.S."/>
        </authorList>
    </citation>
    <scope>NUCLEOTIDE SEQUENCE [LARGE SCALE GENOMIC DNA]</scope>
    <source>
        <strain evidence="11">NIOZ-UU27</strain>
    </source>
</reference>
<feature type="transmembrane region" description="Helical" evidence="7">
    <location>
        <begin position="337"/>
        <end position="358"/>
    </location>
</feature>
<feature type="transmembrane region" description="Helical" evidence="7">
    <location>
        <begin position="364"/>
        <end position="386"/>
    </location>
</feature>
<dbReference type="InterPro" id="IPR049278">
    <property type="entry name" value="MS_channel_C"/>
</dbReference>
<organism evidence="11 12">
    <name type="scientific">Candidatus Desulfacyla euxinica</name>
    <dbReference type="NCBI Taxonomy" id="2841693"/>
    <lineage>
        <taxon>Bacteria</taxon>
        <taxon>Deltaproteobacteria</taxon>
        <taxon>Candidatus Desulfacyla</taxon>
    </lineage>
</organism>
<dbReference type="InterPro" id="IPR011014">
    <property type="entry name" value="MscS_channel_TM-2"/>
</dbReference>
<keyword evidence="8" id="KW-0732">Signal</keyword>
<dbReference type="Gene3D" id="2.30.30.60">
    <property type="match status" value="1"/>
</dbReference>
<feature type="domain" description="Mechanosensitive ion channel MscS C-terminal" evidence="10">
    <location>
        <begin position="464"/>
        <end position="549"/>
    </location>
</feature>
<keyword evidence="5 7" id="KW-1133">Transmembrane helix</keyword>
<dbReference type="Proteomes" id="UP000650524">
    <property type="component" value="Unassembled WGS sequence"/>
</dbReference>
<evidence type="ECO:0000256" key="4">
    <source>
        <dbReference type="ARBA" id="ARBA00022692"/>
    </source>
</evidence>
<dbReference type="InterPro" id="IPR045275">
    <property type="entry name" value="MscS_archaea/bacteria_type"/>
</dbReference>
<evidence type="ECO:0000313" key="12">
    <source>
        <dbReference type="Proteomes" id="UP000650524"/>
    </source>
</evidence>
<dbReference type="Pfam" id="PF00924">
    <property type="entry name" value="MS_channel_2nd"/>
    <property type="match status" value="1"/>
</dbReference>
<comment type="subcellular location">
    <subcellularLocation>
        <location evidence="1">Cell membrane</location>
        <topology evidence="1">Multi-pass membrane protein</topology>
    </subcellularLocation>
</comment>
<evidence type="ECO:0000256" key="3">
    <source>
        <dbReference type="ARBA" id="ARBA00022475"/>
    </source>
</evidence>
<evidence type="ECO:0000256" key="6">
    <source>
        <dbReference type="ARBA" id="ARBA00023136"/>
    </source>
</evidence>
<dbReference type="GO" id="GO:0005886">
    <property type="term" value="C:plasma membrane"/>
    <property type="evidence" value="ECO:0007669"/>
    <property type="project" value="UniProtKB-SubCell"/>
</dbReference>
<feature type="signal peptide" evidence="8">
    <location>
        <begin position="1"/>
        <end position="23"/>
    </location>
</feature>
<feature type="domain" description="Mechanosensitive ion channel MscS" evidence="9">
    <location>
        <begin position="390"/>
        <end position="454"/>
    </location>
</feature>
<feature type="chain" id="PRO_5035316808" evidence="8">
    <location>
        <begin position="24"/>
        <end position="576"/>
    </location>
</feature>
<evidence type="ECO:0000313" key="11">
    <source>
        <dbReference type="EMBL" id="MBC8175933.1"/>
    </source>
</evidence>
<name>A0A8J6MV36_9DELT</name>
<feature type="transmembrane region" description="Helical" evidence="7">
    <location>
        <begin position="264"/>
        <end position="284"/>
    </location>
</feature>
<dbReference type="Gene3D" id="3.30.70.100">
    <property type="match status" value="1"/>
</dbReference>
<evidence type="ECO:0000256" key="2">
    <source>
        <dbReference type="ARBA" id="ARBA00008017"/>
    </source>
</evidence>
<evidence type="ECO:0000259" key="9">
    <source>
        <dbReference type="Pfam" id="PF00924"/>
    </source>
</evidence>
<dbReference type="SUPFAM" id="SSF82861">
    <property type="entry name" value="Mechanosensitive channel protein MscS (YggB), transmembrane region"/>
    <property type="match status" value="1"/>
</dbReference>
<feature type="transmembrane region" description="Helical" evidence="7">
    <location>
        <begin position="223"/>
        <end position="243"/>
    </location>
</feature>
<sequence length="576" mass="63878">MKSIYTCLFVLLTLCLTVPNLEAGKLHPLETADTSSPQTTLKSFQNVFIGARPILDKISTTGFSPETVSALKDKRNRAIHCFDLSKVGKRLRDDMGPEAVILLAEILARIELPPFEAVPDARAMKSEGVTLWKIPHTGITIGQVQKGPRKGEYLFTPETVAQLKKFFAKVRHLPYLPGSALKKIGPAGGLYDYYSASPRGLIPMSVVMALPSWARTVCSDHPLWQWIGMVLAVLIGIFLILLIRVLISKWTKSRSEAGKKGIGFARLILPLSAVIIIRLTSYVIDEQIGMSGTVYQVVEVTEQVLFIIFAVWFTIACGGVAASIIISSPKIDPKGVYAGLTKVLCYLFFLAAAFIIIFKGLTSLGVPMVPIVTSLGVGGLAVALAARPTLENLIGGLMILADRPFKVGQRIKVKDHDGIVQRLGMRSTQIRLLNGPQVKIPNEEMARAEIENVSLRPNLRRSANITIEYDTPIEKVEKAVAIIKDILKDHEGMNPKRPARVFFNDFNPDSLNISMIYWYHPAKLWKAKAFDEKVNFQLMREFEKEGIKFAFPTTTTYLVQEDGRPLYFTPVKDSPE</sequence>
<dbReference type="SUPFAM" id="SSF82689">
    <property type="entry name" value="Mechanosensitive channel protein MscS (YggB), C-terminal domain"/>
    <property type="match status" value="1"/>
</dbReference>
<dbReference type="SUPFAM" id="SSF50182">
    <property type="entry name" value="Sm-like ribonucleoproteins"/>
    <property type="match status" value="1"/>
</dbReference>
<dbReference type="EMBL" id="JACNJD010000054">
    <property type="protein sequence ID" value="MBC8175933.1"/>
    <property type="molecule type" value="Genomic_DNA"/>
</dbReference>
<accession>A0A8J6MV36</accession>
<evidence type="ECO:0000256" key="7">
    <source>
        <dbReference type="SAM" id="Phobius"/>
    </source>
</evidence>